<proteinExistence type="predicted"/>
<accession>A0A223D600</accession>
<gene>
    <name evidence="1" type="ORF">CIG75_19075</name>
</gene>
<keyword evidence="2" id="KW-1185">Reference proteome</keyword>
<organism evidence="1 2">
    <name type="scientific">Tumebacillus algifaecis</name>
    <dbReference type="NCBI Taxonomy" id="1214604"/>
    <lineage>
        <taxon>Bacteria</taxon>
        <taxon>Bacillati</taxon>
        <taxon>Bacillota</taxon>
        <taxon>Bacilli</taxon>
        <taxon>Bacillales</taxon>
        <taxon>Alicyclobacillaceae</taxon>
        <taxon>Tumebacillus</taxon>
    </lineage>
</organism>
<dbReference type="Proteomes" id="UP000214688">
    <property type="component" value="Chromosome"/>
</dbReference>
<dbReference type="EMBL" id="CP022657">
    <property type="protein sequence ID" value="ASS76836.1"/>
    <property type="molecule type" value="Genomic_DNA"/>
</dbReference>
<protein>
    <submittedName>
        <fullName evidence="1">Uncharacterized protein</fullName>
    </submittedName>
</protein>
<reference evidence="1 2" key="1">
    <citation type="journal article" date="2015" name="Int. J. Syst. Evol. Microbiol.">
        <title>Tumebacillus algifaecis sp. nov., isolated from decomposing algal scum.</title>
        <authorList>
            <person name="Wu Y.F."/>
            <person name="Zhang B."/>
            <person name="Xing P."/>
            <person name="Wu Q.L."/>
            <person name="Liu S.J."/>
        </authorList>
    </citation>
    <scope>NUCLEOTIDE SEQUENCE [LARGE SCALE GENOMIC DNA]</scope>
    <source>
        <strain evidence="1 2">THMBR28</strain>
    </source>
</reference>
<dbReference type="KEGG" id="tab:CIG75_19075"/>
<evidence type="ECO:0000313" key="1">
    <source>
        <dbReference type="EMBL" id="ASS76836.1"/>
    </source>
</evidence>
<evidence type="ECO:0000313" key="2">
    <source>
        <dbReference type="Proteomes" id="UP000214688"/>
    </source>
</evidence>
<dbReference type="AlphaFoldDB" id="A0A223D600"/>
<dbReference type="RefSeq" id="WP_094238063.1">
    <property type="nucleotide sequence ID" value="NZ_CP022657.1"/>
</dbReference>
<sequence length="213" mass="24425">MAQVAFIETIGKEENKAIKIKVIEKLERFKRLPHLIEQAEAVGRGEGTERDFTMHVTRREQMELAAVGQAYVENRADPIHVTTAENLFASMESVNEADQAALDRIAEIMSGTRAFGTDGVVWNDRVMTYSMAKEQAQEDWYRLKSEHAFIERALNALKSYAPHLEKLIRLRYMDKKTTQQAADVLHISRREQDKWHNQAIAELALLLRISRGC</sequence>
<name>A0A223D600_9BACL</name>
<dbReference type="OrthoDB" id="2655247at2"/>